<keyword evidence="1" id="KW-0413">Isomerase</keyword>
<accession>A0ABT2EIH2</accession>
<dbReference type="RefSeq" id="WP_018196596.1">
    <property type="nucleotide sequence ID" value="NZ_CP130454.1"/>
</dbReference>
<dbReference type="InterPro" id="IPR006691">
    <property type="entry name" value="GyrA/parC_rep"/>
</dbReference>
<organism evidence="1 2">
    <name type="scientific">Candidatus Fervidibacter sacchari</name>
    <dbReference type="NCBI Taxonomy" id="1448929"/>
    <lineage>
        <taxon>Bacteria</taxon>
        <taxon>Candidatus Fervidibacterota</taxon>
        <taxon>Candidatus Fervidibacter</taxon>
    </lineage>
</organism>
<dbReference type="Gene3D" id="2.120.10.90">
    <property type="entry name" value="DNA gyrase/topoisomerase IV, subunit A, C-terminal"/>
    <property type="match status" value="1"/>
</dbReference>
<sequence length="98" mass="10578">MPGRYLLIVTQDGHAKRTPINEFKPRRRGTKGSNALRDGFLLGGVAVVGDNGEVLVVTERGRVLRTQVSEIAILSRMGRGGKIIQLEDGDKVVAVIAI</sequence>
<dbReference type="InterPro" id="IPR050220">
    <property type="entry name" value="Type_II_DNA_Topoisomerases"/>
</dbReference>
<dbReference type="Pfam" id="PF03989">
    <property type="entry name" value="DNA_gyraseA_C"/>
    <property type="match status" value="2"/>
</dbReference>
<dbReference type="InterPro" id="IPR035516">
    <property type="entry name" value="Gyrase/topoIV_suA_C"/>
</dbReference>
<dbReference type="Proteomes" id="UP001204798">
    <property type="component" value="Unassembled WGS sequence"/>
</dbReference>
<dbReference type="SUPFAM" id="SSF101904">
    <property type="entry name" value="GyrA/ParC C-terminal domain-like"/>
    <property type="match status" value="1"/>
</dbReference>
<proteinExistence type="predicted"/>
<reference evidence="1 2" key="1">
    <citation type="submission" date="2022-08" db="EMBL/GenBank/DDBJ databases">
        <title>Bacterial and archaeal communities from various locations to study Microbial Dark Matter (Phase II).</title>
        <authorList>
            <person name="Stepanauskas R."/>
        </authorList>
    </citation>
    <scope>NUCLEOTIDE SEQUENCE [LARGE SCALE GENOMIC DNA]</scope>
    <source>
        <strain evidence="1 2">PD1</strain>
    </source>
</reference>
<gene>
    <name evidence="1" type="ORF">M2350_000022</name>
</gene>
<dbReference type="PANTHER" id="PTHR43493:SF1">
    <property type="entry name" value="DNA TOPOISOMERASE 4 SUBUNIT A"/>
    <property type="match status" value="1"/>
</dbReference>
<comment type="caution">
    <text evidence="1">The sequence shown here is derived from an EMBL/GenBank/DDBJ whole genome shotgun (WGS) entry which is preliminary data.</text>
</comment>
<dbReference type="EC" id="5.6.2.2" evidence="1"/>
<evidence type="ECO:0000313" key="2">
    <source>
        <dbReference type="Proteomes" id="UP001204798"/>
    </source>
</evidence>
<dbReference type="EMBL" id="JANUCP010000001">
    <property type="protein sequence ID" value="MCS3917625.1"/>
    <property type="molecule type" value="Genomic_DNA"/>
</dbReference>
<name>A0ABT2EIH2_9BACT</name>
<dbReference type="PANTHER" id="PTHR43493">
    <property type="entry name" value="DNA GYRASE/TOPOISOMERASE SUBUNIT A"/>
    <property type="match status" value="1"/>
</dbReference>
<dbReference type="GO" id="GO:0003918">
    <property type="term" value="F:DNA topoisomerase type II (double strand cut, ATP-hydrolyzing) activity"/>
    <property type="evidence" value="ECO:0007669"/>
    <property type="project" value="UniProtKB-EC"/>
</dbReference>
<protein>
    <submittedName>
        <fullName evidence="1">DNA gyrase subunit A</fullName>
        <ecNumber evidence="1">5.6.2.2</ecNumber>
    </submittedName>
</protein>
<keyword evidence="2" id="KW-1185">Reference proteome</keyword>
<evidence type="ECO:0000313" key="1">
    <source>
        <dbReference type="EMBL" id="MCS3917625.1"/>
    </source>
</evidence>